<dbReference type="GO" id="GO:0018025">
    <property type="term" value="F:calmodulin-lysine N-methyltransferase activity"/>
    <property type="evidence" value="ECO:0007669"/>
    <property type="project" value="InterPro"/>
</dbReference>
<dbReference type="OrthoDB" id="413520at2759"/>
<keyword evidence="9" id="KW-1185">Reference proteome</keyword>
<proteinExistence type="predicted"/>
<evidence type="ECO:0000256" key="1">
    <source>
        <dbReference type="ARBA" id="ARBA00004123"/>
    </source>
</evidence>
<dbReference type="AlphaFoldDB" id="A0A1E7FH81"/>
<dbReference type="Proteomes" id="UP000095751">
    <property type="component" value="Unassembled WGS sequence"/>
</dbReference>
<dbReference type="EMBL" id="KV784357">
    <property type="protein sequence ID" value="OEU17530.1"/>
    <property type="molecule type" value="Genomic_DNA"/>
</dbReference>
<keyword evidence="6" id="KW-0539">Nucleus</keyword>
<evidence type="ECO:0008006" key="10">
    <source>
        <dbReference type="Google" id="ProtNLM"/>
    </source>
</evidence>
<feature type="region of interest" description="Disordered" evidence="7">
    <location>
        <begin position="538"/>
        <end position="569"/>
    </location>
</feature>
<dbReference type="GO" id="GO:0005634">
    <property type="term" value="C:nucleus"/>
    <property type="evidence" value="ECO:0007669"/>
    <property type="project" value="UniProtKB-SubCell"/>
</dbReference>
<feature type="compositionally biased region" description="Polar residues" evidence="7">
    <location>
        <begin position="538"/>
        <end position="550"/>
    </location>
</feature>
<dbReference type="GO" id="GO:0005737">
    <property type="term" value="C:cytoplasm"/>
    <property type="evidence" value="ECO:0007669"/>
    <property type="project" value="UniProtKB-SubCell"/>
</dbReference>
<evidence type="ECO:0000313" key="9">
    <source>
        <dbReference type="Proteomes" id="UP000095751"/>
    </source>
</evidence>
<evidence type="ECO:0000313" key="8">
    <source>
        <dbReference type="EMBL" id="OEU17530.1"/>
    </source>
</evidence>
<feature type="compositionally biased region" description="Low complexity" evidence="7">
    <location>
        <begin position="37"/>
        <end position="51"/>
    </location>
</feature>
<feature type="compositionally biased region" description="Low complexity" evidence="7">
    <location>
        <begin position="170"/>
        <end position="190"/>
    </location>
</feature>
<feature type="region of interest" description="Disordered" evidence="7">
    <location>
        <begin position="34"/>
        <end position="53"/>
    </location>
</feature>
<feature type="compositionally biased region" description="Low complexity" evidence="7">
    <location>
        <begin position="551"/>
        <end position="560"/>
    </location>
</feature>
<keyword evidence="4" id="KW-0489">Methyltransferase</keyword>
<dbReference type="Gene3D" id="3.40.50.150">
    <property type="entry name" value="Vaccinia Virus protein VP39"/>
    <property type="match status" value="1"/>
</dbReference>
<feature type="compositionally biased region" description="Low complexity" evidence="7">
    <location>
        <begin position="223"/>
        <end position="233"/>
    </location>
</feature>
<dbReference type="InterPro" id="IPR025800">
    <property type="entry name" value="CaM-Lys-N-MeTrfase"/>
</dbReference>
<name>A0A1E7FH81_9STRA</name>
<feature type="region of interest" description="Disordered" evidence="7">
    <location>
        <begin position="153"/>
        <end position="190"/>
    </location>
</feature>
<gene>
    <name evidence="8" type="ORF">FRACYDRAFT_237949</name>
</gene>
<evidence type="ECO:0000256" key="6">
    <source>
        <dbReference type="ARBA" id="ARBA00023242"/>
    </source>
</evidence>
<evidence type="ECO:0000256" key="2">
    <source>
        <dbReference type="ARBA" id="ARBA00004496"/>
    </source>
</evidence>
<evidence type="ECO:0000256" key="5">
    <source>
        <dbReference type="ARBA" id="ARBA00022679"/>
    </source>
</evidence>
<organism evidence="8 9">
    <name type="scientific">Fragilariopsis cylindrus CCMP1102</name>
    <dbReference type="NCBI Taxonomy" id="635003"/>
    <lineage>
        <taxon>Eukaryota</taxon>
        <taxon>Sar</taxon>
        <taxon>Stramenopiles</taxon>
        <taxon>Ochrophyta</taxon>
        <taxon>Bacillariophyta</taxon>
        <taxon>Bacillariophyceae</taxon>
        <taxon>Bacillariophycidae</taxon>
        <taxon>Bacillariales</taxon>
        <taxon>Bacillariaceae</taxon>
        <taxon>Fragilariopsis</taxon>
    </lineage>
</organism>
<feature type="region of interest" description="Disordered" evidence="7">
    <location>
        <begin position="216"/>
        <end position="240"/>
    </location>
</feature>
<dbReference type="InterPro" id="IPR029063">
    <property type="entry name" value="SAM-dependent_MTases_sf"/>
</dbReference>
<dbReference type="KEGG" id="fcy:FRACYDRAFT_237949"/>
<dbReference type="GO" id="GO:0032259">
    <property type="term" value="P:methylation"/>
    <property type="evidence" value="ECO:0007669"/>
    <property type="project" value="UniProtKB-KW"/>
</dbReference>
<comment type="subcellular location">
    <subcellularLocation>
        <location evidence="2">Cytoplasm</location>
    </subcellularLocation>
    <subcellularLocation>
        <location evidence="1">Nucleus</location>
    </subcellularLocation>
</comment>
<sequence>MTTEENDSMEQESRRRIVKARWAILRNALLNRDGDGSSSTIINSSSQSSEQTEQHSIHRFKGYNLLNGKPVVVDSQLLSPIESSLCKYQWNSYQSLEENINRLEISILALSACFPKGKCIRVIISSSEVKVDNNSASWLTSLQKRCQPSVRILNINEEEEDAKEQKSDDSLSSTNNDTIKSTSTRTTTTTTTTTLLIQETSTSTNYKTLMYDLHSNDDDKTKTNNNNNKNCDNPSSLINTQQDGYLPSSCFRFIWTREPKEKRLTLDDLVSHRKNKGVDNTGNICVWDSEKTLAYLLYNHFDDFFTMTTTTTGAIICNNNYDNLNTIVCSCHDDNDNDDYDDTEYDYNKDEKVETSLENNDRHRHSEVRIMELGTGMAGLSAVALGFRIEIRQQQQQYSQPDNECGDDDETNKDNHENKKTKKPVQILLTDGNPDGVKNNTINQYLTRLNSNHNLNIKCDILLWTTDCSSNDSNGDDGDQDVILVSDCVHFQKFHAALAITTFRCLRVGGTAIFCQPTRGPSLDNFLKLLSTATEQPEQQKISMSSPIIQSNNNNNNDNSTTKKKRKNSPLMRISWLSHPIIEQKHQEACSKHKDVYEENLHKPKILVITKLRDMIEEDRLLFIAYQQRYSPDKPTVVHAVEG</sequence>
<protein>
    <recommendedName>
        <fullName evidence="10">Calmodulin-lysine N-methyltransferase</fullName>
    </recommendedName>
</protein>
<keyword evidence="5" id="KW-0808">Transferase</keyword>
<evidence type="ECO:0000256" key="4">
    <source>
        <dbReference type="ARBA" id="ARBA00022603"/>
    </source>
</evidence>
<reference evidence="8 9" key="1">
    <citation type="submission" date="2016-09" db="EMBL/GenBank/DDBJ databases">
        <title>Extensive genetic diversity and differential bi-allelic expression allows diatom success in the polar Southern Ocean.</title>
        <authorList>
            <consortium name="DOE Joint Genome Institute"/>
            <person name="Mock T."/>
            <person name="Otillar R.P."/>
            <person name="Strauss J."/>
            <person name="Dupont C."/>
            <person name="Frickenhaus S."/>
            <person name="Maumus F."/>
            <person name="Mcmullan M."/>
            <person name="Sanges R."/>
            <person name="Schmutz J."/>
            <person name="Toseland A."/>
            <person name="Valas R."/>
            <person name="Veluchamy A."/>
            <person name="Ward B.J."/>
            <person name="Allen A."/>
            <person name="Barry K."/>
            <person name="Falciatore A."/>
            <person name="Ferrante M."/>
            <person name="Fortunato A.E."/>
            <person name="Gloeckner G."/>
            <person name="Gruber A."/>
            <person name="Hipkin R."/>
            <person name="Janech M."/>
            <person name="Kroth P."/>
            <person name="Leese F."/>
            <person name="Lindquist E."/>
            <person name="Lyon B.R."/>
            <person name="Martin J."/>
            <person name="Mayer C."/>
            <person name="Parker M."/>
            <person name="Quesneville H."/>
            <person name="Raymond J."/>
            <person name="Uhlig C."/>
            <person name="Valentin K.U."/>
            <person name="Worden A.Z."/>
            <person name="Armbrust E.V."/>
            <person name="Bowler C."/>
            <person name="Green B."/>
            <person name="Moulton V."/>
            <person name="Van Oosterhout C."/>
            <person name="Grigoriev I."/>
        </authorList>
    </citation>
    <scope>NUCLEOTIDE SEQUENCE [LARGE SCALE GENOMIC DNA]</scope>
    <source>
        <strain evidence="8 9">CCMP1102</strain>
    </source>
</reference>
<dbReference type="PANTHER" id="PTHR13539">
    <property type="entry name" value="CALMODULIN-LYSINE N-METHYLTRANSFERASE"/>
    <property type="match status" value="1"/>
</dbReference>
<evidence type="ECO:0000256" key="7">
    <source>
        <dbReference type="SAM" id="MobiDB-lite"/>
    </source>
</evidence>
<keyword evidence="3" id="KW-0963">Cytoplasm</keyword>
<dbReference type="InParanoid" id="A0A1E7FH81"/>
<feature type="region of interest" description="Disordered" evidence="7">
    <location>
        <begin position="396"/>
        <end position="423"/>
    </location>
</feature>
<evidence type="ECO:0000256" key="3">
    <source>
        <dbReference type="ARBA" id="ARBA00022490"/>
    </source>
</evidence>
<dbReference type="PANTHER" id="PTHR13539:SF3">
    <property type="entry name" value="CALMODULIN-LYSINE N-METHYLTRANSFERASE"/>
    <property type="match status" value="1"/>
</dbReference>
<accession>A0A1E7FH81</accession>